<evidence type="ECO:0000259" key="35">
    <source>
        <dbReference type="Pfam" id="PF00516"/>
    </source>
</evidence>
<evidence type="ECO:0000259" key="36">
    <source>
        <dbReference type="Pfam" id="PF00517"/>
    </source>
</evidence>
<dbReference type="GO" id="GO:0055036">
    <property type="term" value="C:virion membrane"/>
    <property type="evidence" value="ECO:0007669"/>
    <property type="project" value="UniProtKB-SubCell"/>
</dbReference>
<comment type="similarity">
    <text evidence="32">Belongs to the HIV-1 env protein family.</text>
</comment>
<evidence type="ECO:0000256" key="15">
    <source>
        <dbReference type="ARBA" id="ARBA00022703"/>
    </source>
</evidence>
<keyword evidence="8 32" id="KW-1170">Fusion of virus membrane with host endosomal membrane</keyword>
<gene>
    <name evidence="32 37" type="primary">env</name>
</gene>
<comment type="function">
    <text evidence="32">Surface protein gp120: Attaches the virus to the host lymphoid cell by binding to the primary receptor CD4. This interaction induces a structural rearrangement creating a high affinity binding site for a chemokine coreceptor like CXCR4 and/or CCR5. Acts as a ligand for CD209/DC-SIGN and CLEC4M/DC-SIGNR, which are respectively found on dendritic cells (DCs), and on endothelial cells of liver sinusoids and lymph node sinuses. These interactions allow capture of viral particles at mucosal surfaces by these cells and subsequent transmission to permissive cells. HIV subverts the migration properties of dendritic cells to gain access to CD4+ T-cells in lymph nodes. Virus transmission to permissive T-cells occurs either in trans (without DCs infection, through viral capture and transmission), or in cis (following DCs productive infection, through the usual CD4-gp120 interaction), thereby inducing a robust infection. In trans infection, bound virions remain infectious over days and it is proposed that they are not degraded, but protected in non-lysosomal acidic organelles within the DCs close to the cell membrane thus contributing to the viral infectious potential during DCs' migration from the periphery to the lymphoid tissues. On arrival at lymphoid tissues, intact virions recycle back to DCs' cell surface allowing virus transmission to CD4+ T-cells.</text>
</comment>
<comment type="domain">
    <text evidence="32 33">The 17 amino acids long immunosuppressive region is present in many retroviral envelope proteins. Synthetic peptides derived from this relatively conserved sequence inhibit immune function in vitro and in vivo.</text>
</comment>
<feature type="short sequence motif" description="YXXL motif; contains endocytosis signal" evidence="32">
    <location>
        <begin position="700"/>
        <end position="703"/>
    </location>
</feature>
<keyword evidence="18 32" id="KW-0946">Virion</keyword>
<feature type="domain" description="Human immunodeficiency virus 1 envelope glycoprotein Gp120" evidence="35">
    <location>
        <begin position="33"/>
        <end position="499"/>
    </location>
</feature>
<evidence type="ECO:0000256" key="22">
    <source>
        <dbReference type="ARBA" id="ARBA00022989"/>
    </source>
</evidence>
<keyword evidence="21 32" id="KW-1164">Virus endocytosis by host</keyword>
<feature type="short sequence motif" description="Di-leucine internalization motif" evidence="32">
    <location>
        <begin position="850"/>
        <end position="851"/>
    </location>
</feature>
<evidence type="ECO:0000256" key="13">
    <source>
        <dbReference type="ARBA" id="ARBA00022685"/>
    </source>
</evidence>
<evidence type="ECO:0000256" key="2">
    <source>
        <dbReference type="ARBA" id="ARBA00004433"/>
    </source>
</evidence>
<keyword evidence="23 32" id="KW-1039">Host endosome</keyword>
<feature type="region of interest" description="Immunosuppression" evidence="32">
    <location>
        <begin position="562"/>
        <end position="580"/>
    </location>
</feature>
<evidence type="ECO:0000256" key="18">
    <source>
        <dbReference type="ARBA" id="ARBA00022844"/>
    </source>
</evidence>
<evidence type="ECO:0000256" key="23">
    <source>
        <dbReference type="ARBA" id="ARBA00023046"/>
    </source>
</evidence>
<sequence>MRVRGIPRNWPQWWIWGILGFWIIIINTVVGNLWVTVYYGVPVWKEAKTTLFCASDAKGHEREVHNVWATYACVPTDPNPQELVLGNVTENFNMWKNDMVDQMHEDIISLWDQSLKPCVKLTPLCVTLNCTNVTVVNATHTNRSMNGEIDMKEEMKNCSFKTTGIRGKKQTEYALFYRPDIVPLSNESSEYILISCNTSTITQACPKVSFDPIPIHYCAPAGYAILKCNNKTFNGTGPCHNVSTVQCTHGIKPVVSTQLLLNGSLAEKEIIIRSENLTDNAKTIIVQLNESINIVCIRPSNNTRKSIRIGPGQAFYATNAITGDIRQAHCNITKDRWNATLEKVKKKLEEHFPNKTIKFAPSSGGDLEVTTHSFNCGGEFFYCNTSKLFNETKTETNTTITLPCRIKQIINMWQEVGRAMYAPPIAGNITCNSSITGLLLLRDGGSENITNGTEIFRPGGGNMKDNWRSELYKYKVVEIRPLGVAPTEAKRRVVEREKRAVGIGAVLLGFLGAAGSTMGAASITLTVQARQLLSGIVQQQNNLLRAIEAQQHMLQLTVWGIKQLQTRVLAVERYLKDQQLLGLWGCSGKLICTTNVPWNSSWSNKSQAEIWENMTWMQWDREINNYTHTIYRLLEDSQNQQEKNEKDLLALDSWNNLWNWFNITQWLWYIKIFIIIVGGLIGLRIIFAVLSIVKRVRQGYSPLSFQTLTPSPREPDRLGRIEEEGGEQDRDRSIRLVSGFLALFWEDIRSLCLFSYHLLRDFILVTARAVELLGRSSLSGLQRGWEALKYLGSLAQYWGLELKKSAINLLNTLAITVAEGTDRGIEVLQRIGRAIYNIPRRIRQGFEAALL</sequence>
<comment type="miscellaneous">
    <text evidence="32">HIV-1 lineages are divided in three main groups, M (for Major), O (for Outlier), and N (for New, or Non-M, Non-O). The vast majority of strains found worldwide belong to the group M. Group O seems to be endemic to and largely confined to Cameroon and neighboring countries in West Central Africa, where these viruses represent a small minority of HIV-1 strains. The group N is represented by a limited number of isolates from Cameroonian persons. The group M is further subdivided in 9 clades or subtypes (A to D, F to H, J and K).</text>
</comment>
<evidence type="ECO:0000256" key="26">
    <source>
        <dbReference type="ARBA" id="ARBA00023139"/>
    </source>
</evidence>
<feature type="topological domain" description="Cytoplasmic" evidence="32">
    <location>
        <begin position="694"/>
        <end position="851"/>
    </location>
</feature>
<evidence type="ECO:0000256" key="4">
    <source>
        <dbReference type="ARBA" id="ARBA00004563"/>
    </source>
</evidence>
<dbReference type="InterPro" id="IPR000328">
    <property type="entry name" value="GP41-like"/>
</dbReference>
<feature type="chain" id="PRO_5023445414" description="Transmembrane protein gp41" evidence="32">
    <location>
        <begin position="500"/>
        <end position="851"/>
    </location>
</feature>
<dbReference type="GO" id="GO:0019064">
    <property type="term" value="P:fusion of virus membrane with host plasma membrane"/>
    <property type="evidence" value="ECO:0007669"/>
    <property type="project" value="UniProtKB-UniRule"/>
</dbReference>
<accession>A0A3Q8Q111</accession>
<dbReference type="HAMAP" id="MF_04083">
    <property type="entry name" value="HIV_ENV"/>
    <property type="match status" value="1"/>
</dbReference>
<feature type="site" description="Cleavage; by host furin" evidence="32">
    <location>
        <begin position="499"/>
        <end position="500"/>
    </location>
</feature>
<evidence type="ECO:0000256" key="25">
    <source>
        <dbReference type="ARBA" id="ARBA00023136"/>
    </source>
</evidence>
<evidence type="ECO:0000256" key="14">
    <source>
        <dbReference type="ARBA" id="ARBA00022692"/>
    </source>
</evidence>
<feature type="region of interest" description="MPER; binding to GalCer" evidence="32">
    <location>
        <begin position="650"/>
        <end position="671"/>
    </location>
</feature>
<keyword evidence="25 32" id="KW-0472">Membrane</keyword>
<comment type="domain">
    <text evidence="32">The YXXL motif is involved in determining the exact site of viral release at the surface of infected mononuclear cells and promotes endocytosis. YXXL and di-leucine endocytosis motifs interact directly or indirectly with the clathrin adapter complexes, opperate independently, and their activities are not additive.</text>
</comment>
<evidence type="ECO:0000256" key="29">
    <source>
        <dbReference type="ARBA" id="ARBA00023280"/>
    </source>
</evidence>
<feature type="transmembrane region" description="Helical" evidence="33">
    <location>
        <begin position="666"/>
        <end position="693"/>
    </location>
</feature>
<dbReference type="Pfam" id="PF00516">
    <property type="entry name" value="GP120"/>
    <property type="match status" value="1"/>
</dbReference>
<evidence type="ECO:0000256" key="11">
    <source>
        <dbReference type="ARBA" id="ARBA00022581"/>
    </source>
</evidence>
<keyword evidence="7 32" id="KW-1168">Fusion of virus membrane with host membrane</keyword>
<comment type="domain">
    <text evidence="32">The CD4-binding region is targeted by the antibody b12.</text>
</comment>
<feature type="region of interest" description="Disordered" evidence="34">
    <location>
        <begin position="707"/>
        <end position="726"/>
    </location>
</feature>
<feature type="lipid moiety-binding region" description="S-palmitoyl cysteine; by host" evidence="32">
    <location>
        <position position="752"/>
    </location>
</feature>
<keyword evidence="29 32" id="KW-0899">Viral immunoevasion</keyword>
<dbReference type="GO" id="GO:0016020">
    <property type="term" value="C:membrane"/>
    <property type="evidence" value="ECO:0007669"/>
    <property type="project" value="UniProtKB-UniRule"/>
</dbReference>
<comment type="subcellular location">
    <molecule>Surface protein gp120</molecule>
    <subcellularLocation>
        <location evidence="32">Virion membrane</location>
        <topology evidence="32">Peripheral membrane protein</topology>
    </subcellularLocation>
    <subcellularLocation>
        <location evidence="32">Host cell membrane</location>
        <topology evidence="32">Peripheral membrane protein</topology>
    </subcellularLocation>
    <subcellularLocation>
        <location evidence="32">Host endosome membrane</location>
        <topology evidence="32">Single-pass type I membrane protein</topology>
    </subcellularLocation>
    <text evidence="32">The surface protein is not anchored to the viral envelope, but associates with the extravirion surface through its binding to TM. It is probably concentrated at the site of budding and incorporated into the virions possibly by contacts between the cytoplasmic tail of Env and the N-terminus of Gag.</text>
</comment>
<comment type="subcellular location">
    <molecule>Transmembrane protein gp41</molecule>
    <subcellularLocation>
        <location evidence="32">Virion membrane</location>
        <topology evidence="32">Single-pass type I membrane protein</topology>
    </subcellularLocation>
    <subcellularLocation>
        <location evidence="32">Host cell membrane</location>
        <topology evidence="32">Single-pass type I membrane protein</topology>
    </subcellularLocation>
    <subcellularLocation>
        <location evidence="32">Host endosome membrane</location>
        <topology evidence="32">Single-pass type I membrane protein</topology>
    </subcellularLocation>
    <text evidence="32">It is probably concentrated at the site of budding and incorporated into the virions possibly by contacts between the cytoplasmic tail of Env and the N-terminus of Gag.</text>
</comment>
<dbReference type="GO" id="GO:1903908">
    <property type="term" value="P:positive regulation of plasma membrane raft polarization"/>
    <property type="evidence" value="ECO:0007669"/>
    <property type="project" value="UniProtKB-UniRule"/>
</dbReference>
<evidence type="ECO:0000256" key="20">
    <source>
        <dbReference type="ARBA" id="ARBA00022879"/>
    </source>
</evidence>
<evidence type="ECO:0000256" key="6">
    <source>
        <dbReference type="ARBA" id="ARBA00004650"/>
    </source>
</evidence>
<evidence type="ECO:0000256" key="30">
    <source>
        <dbReference type="ARBA" id="ARBA00023288"/>
    </source>
</evidence>
<keyword evidence="11 32" id="KW-0945">Host-virus interaction</keyword>
<evidence type="ECO:0000256" key="33">
    <source>
        <dbReference type="RuleBase" id="RU363095"/>
    </source>
</evidence>
<keyword evidence="26 32" id="KW-0564">Palmitate</keyword>
<dbReference type="Gene3D" id="2.170.40.20">
    <property type="entry name" value="Human immunodeficiency virus 1, Gp160, envelope glycoprotein"/>
    <property type="match status" value="2"/>
</dbReference>
<keyword evidence="31 32" id="KW-1160">Virus entry into host cell</keyword>
<keyword evidence="12 32" id="KW-1162">Viral penetration into host cytoplasm</keyword>
<comment type="function">
    <text evidence="32">Transmembrane protein gp41: Acts as a class I viral fusion protein. Under the current model, the protein has at least 3 conformational states: pre-fusion native state, pre-hairpin intermediate state, and post-fusion hairpin state. During fusion of viral and target intracellular membranes, the coiled coil regions (heptad repeats) assume a trimer-of-hairpins structure, positioning the fusion peptide in close proximity to the C-terminal region of the ectodomain. The formation of this structure appears to drive apposition and subsequent fusion of viral and target cell membranes. Complete fusion occurs in host cell endosomes and is dynamin-dependent, however some lipid transfer might occur at the plasma membrane. The virus undergoes clathrin-dependent internalization long before endosomal fusion, thus minimizing the surface exposure of conserved viral epitopes during fusion and reducing the efficacy of inhibitors targeting these epitopes. Membranes fusion leads to delivery of the nucleocapsid into the cytoplasm.</text>
</comment>
<dbReference type="CDD" id="cd09909">
    <property type="entry name" value="HIV-1-like_HR1-HR2"/>
    <property type="match status" value="1"/>
</dbReference>
<feature type="disulfide bond" evidence="32">
    <location>
        <begin position="228"/>
        <end position="239"/>
    </location>
</feature>
<keyword evidence="20 32" id="KW-0261">Viral envelope protein</keyword>
<dbReference type="FunFam" id="2.170.40.20:FF:000004">
    <property type="entry name" value="Envelope glycoprotein gp160"/>
    <property type="match status" value="1"/>
</dbReference>
<dbReference type="SUPFAM" id="SSF58069">
    <property type="entry name" value="Virus ectodomain"/>
    <property type="match status" value="1"/>
</dbReference>
<comment type="domain">
    <text evidence="32">The membrane proximal external region (MPER) present in gp41 is a tryptophan-rich region recognized by the antibodies 2F5, Z13, and 4E10. MPER seems to play a role in fusion.</text>
</comment>
<feature type="disulfide bond" evidence="32">
    <location>
        <begin position="586"/>
        <end position="592"/>
    </location>
</feature>
<dbReference type="Gene3D" id="1.20.5.490">
    <property type="entry name" value="Single helix bin"/>
    <property type="match status" value="1"/>
</dbReference>
<feature type="chain" id="PRO_5023445415" description="Envelope glycoprotein gp160" evidence="32">
    <location>
        <begin position="32"/>
        <end position="851"/>
    </location>
</feature>
<dbReference type="Gene3D" id="1.10.287.210">
    <property type="match status" value="1"/>
</dbReference>
<evidence type="ECO:0000256" key="17">
    <source>
        <dbReference type="ARBA" id="ARBA00022804"/>
    </source>
</evidence>
<evidence type="ECO:0000256" key="19">
    <source>
        <dbReference type="ARBA" id="ARBA00022870"/>
    </source>
</evidence>
<dbReference type="FunFam" id="2.170.40.20:FF:000003">
    <property type="entry name" value="Envelope glycoprotein gp160"/>
    <property type="match status" value="1"/>
</dbReference>
<dbReference type="GO" id="GO:0019082">
    <property type="term" value="P:viral protein processing"/>
    <property type="evidence" value="ECO:0007669"/>
    <property type="project" value="UniProtKB-UniRule"/>
</dbReference>
<dbReference type="GO" id="GO:0019062">
    <property type="term" value="P:virion attachment to host cell"/>
    <property type="evidence" value="ECO:0007669"/>
    <property type="project" value="UniProtKB-UniRule"/>
</dbReference>
<evidence type="ECO:0000256" key="5">
    <source>
        <dbReference type="ARBA" id="ARBA00004578"/>
    </source>
</evidence>
<comment type="subcellular location">
    <subcellularLocation>
        <location evidence="3">Host cell membrane</location>
        <topology evidence="3">Peripheral membrane protein</topology>
    </subcellularLocation>
    <subcellularLocation>
        <location evidence="1">Host cell membrane</location>
        <topology evidence="1">Single-pass type I membrane protein</topology>
    </subcellularLocation>
    <subcellularLocation>
        <location evidence="2">Host endosome membrane</location>
        <topology evidence="2">Peripheral membrane protein</topology>
    </subcellularLocation>
    <subcellularLocation>
        <location evidence="5">Host endosome membrane</location>
        <topology evidence="5">Single-pass type I membrane protein</topology>
    </subcellularLocation>
    <subcellularLocation>
        <location evidence="6">Virion membrane</location>
        <topology evidence="6">Peripheral membrane protein</topology>
    </subcellularLocation>
    <subcellularLocation>
        <location evidence="4">Virion membrane</location>
        <topology evidence="4">Single-pass type I membrane protein</topology>
    </subcellularLocation>
</comment>
<comment type="PTM">
    <text evidence="32">Palmitoylation of the transmembrane protein and of Env polyprotein (prior to its proteolytic cleavage) is essential for their association with host cell membrane lipid rafts. Palmitoylation is therefore required for envelope trafficking to classical lipid rafts, but not for viral replication.</text>
</comment>
<dbReference type="Pfam" id="PF00517">
    <property type="entry name" value="GP41"/>
    <property type="match status" value="1"/>
</dbReference>
<keyword evidence="10 32" id="KW-1165">Clathrin-mediated endocytosis of virus by host</keyword>
<dbReference type="GO" id="GO:0075512">
    <property type="term" value="P:clathrin-dependent endocytosis of virus by host cell"/>
    <property type="evidence" value="ECO:0007669"/>
    <property type="project" value="UniProtKB-UniRule"/>
</dbReference>
<feature type="compositionally biased region" description="Basic and acidic residues" evidence="34">
    <location>
        <begin position="713"/>
        <end position="726"/>
    </location>
</feature>
<keyword evidence="9 32" id="KW-1032">Host cell membrane</keyword>
<dbReference type="InterPro" id="IPR036377">
    <property type="entry name" value="Gp120_core_sf"/>
</dbReference>
<organism evidence="37">
    <name type="scientific">Human immunodeficiency virus type 1</name>
    <name type="common">HIV-1</name>
    <dbReference type="NCBI Taxonomy" id="11676"/>
    <lineage>
        <taxon>Viruses</taxon>
        <taxon>Riboviria</taxon>
        <taxon>Pararnavirae</taxon>
        <taxon>Artverviricota</taxon>
        <taxon>Revtraviricetes</taxon>
        <taxon>Ortervirales</taxon>
        <taxon>Retroviridae</taxon>
        <taxon>Orthoretrovirinae</taxon>
        <taxon>Lentivirus</taxon>
        <taxon>Lentivirus humimdef1</taxon>
    </lineage>
</organism>
<keyword evidence="15 32" id="KW-0053">Apoptosis</keyword>
<organismHost>
    <name type="scientific">Homo sapiens</name>
    <name type="common">Human</name>
    <dbReference type="NCBI Taxonomy" id="9606"/>
</organismHost>
<dbReference type="EMBL" id="MK205542">
    <property type="protein sequence ID" value="AZI71624.1"/>
    <property type="molecule type" value="Genomic_RNA"/>
</dbReference>
<feature type="region of interest" description="CD4-binding loop" evidence="32">
    <location>
        <begin position="362"/>
        <end position="372"/>
    </location>
</feature>
<evidence type="ECO:0000256" key="9">
    <source>
        <dbReference type="ARBA" id="ARBA00022511"/>
    </source>
</evidence>
<comment type="subunit">
    <text evidence="32">The mature envelope protein (Env) consists of a homotrimer of non-covalently associated gp120-gp41 heterodimers. The resulting complex protrudes from the virus surface as a spike. There seems to be as few as 10 spikes on the average virion. Surface protein gp120 interacts with host CD4, CCR5 and CXCR4. Gp120 also interacts with the C-type lectins CD209/DC-SIGN and CLEC4M/DC-SIGNR (collectively referred to as DC-SIGN(R)). Gp120 and gp41 interact with GalCer. Gp120 interacts with host ITGA4/ITGB7 complex; on CD4+ T-cells, this interaction results in rapid activation of integrin ITGAL/LFA-1, which facilitates efficient cell-to-cell spreading of HIV-1. Gp120 interacts with cell-associated heparan sulfate; this interaction increases virus infectivity on permissive cells and may be involved in infection of CD4- cells.</text>
</comment>
<dbReference type="GO" id="GO:0005198">
    <property type="term" value="F:structural molecule activity"/>
    <property type="evidence" value="ECO:0007669"/>
    <property type="project" value="UniProtKB-UniRule"/>
</dbReference>
<evidence type="ECO:0000256" key="1">
    <source>
        <dbReference type="ARBA" id="ARBA00004402"/>
    </source>
</evidence>
<evidence type="ECO:0000256" key="3">
    <source>
        <dbReference type="ARBA" id="ARBA00004505"/>
    </source>
</evidence>
<evidence type="ECO:0000256" key="21">
    <source>
        <dbReference type="ARBA" id="ARBA00022890"/>
    </source>
</evidence>
<evidence type="ECO:0000256" key="10">
    <source>
        <dbReference type="ARBA" id="ARBA00022570"/>
    </source>
</evidence>
<comment type="caution">
    <text evidence="32 33">Lacks conserved residue(s) required for the propagation of feature annotation.</text>
</comment>
<comment type="PTM">
    <text evidence="32">Highly glycosylated by host. The high number of glycan on the protein is reffered to as 'glycan shield' because it contributes to hide protein sequence from adaptive immune system.</text>
</comment>
<evidence type="ECO:0000256" key="32">
    <source>
        <dbReference type="HAMAP-Rule" id="MF_04083"/>
    </source>
</evidence>
<reference evidence="37" key="1">
    <citation type="journal article" date="2019" name="J. Virol.">
        <title>Positive selection at key residues in the HIV envelope distinguishes broad and strain-specific plasma neutralizing antibodies.</title>
        <authorList>
            <person name="Mabvakure B.M."/>
            <person name="Scheepers C."/>
            <person name="Garrett N."/>
            <person name="Abdool Karim S."/>
            <person name="Williamson C."/>
            <person name="Morris L."/>
            <person name="Moore P.L."/>
        </authorList>
    </citation>
    <scope>NUCLEOTIDE SEQUENCE</scope>
    <source>
        <strain evidence="37">CAP088_3160_057wpi_25</strain>
    </source>
</reference>
<comment type="PTM">
    <text evidence="32">Specific enzymatic cleavages in vivo yield mature proteins. Envelope glycoproteins are synthesized as a inactive precursor that is heavily N-glycosylated and processed likely by host cell furin in the Golgi to yield the mature SU and TM proteins. The cleavage site between SU and TM requires the minimal sequence [KR]-X-[KR]-R. About 2 of the 9 disulfide bonds of gp41 are reduced by P4HB/PDI, following binding to CD4 receptor.</text>
</comment>
<dbReference type="FunFam" id="1.10.287.210:FF:000001">
    <property type="entry name" value="Envelope glycoprotein gp160"/>
    <property type="match status" value="1"/>
</dbReference>
<name>A0A3Q8Q111_HV1</name>
<keyword evidence="27 32" id="KW-1015">Disulfide bond</keyword>
<evidence type="ECO:0000256" key="31">
    <source>
        <dbReference type="ARBA" id="ARBA00023296"/>
    </source>
</evidence>
<keyword evidence="28 32" id="KW-0325">Glycoprotein</keyword>
<evidence type="ECO:0000256" key="8">
    <source>
        <dbReference type="ARBA" id="ARBA00022510"/>
    </source>
</evidence>
<dbReference type="GO" id="GO:1903911">
    <property type="term" value="P:positive regulation of receptor clustering"/>
    <property type="evidence" value="ECO:0007669"/>
    <property type="project" value="UniProtKB-UniRule"/>
</dbReference>
<keyword evidence="14 32" id="KW-0812">Transmembrane</keyword>
<evidence type="ECO:0000313" key="37">
    <source>
        <dbReference type="EMBL" id="AZI71624.1"/>
    </source>
</evidence>
<keyword evidence="19 32" id="KW-1043">Host membrane</keyword>
<evidence type="ECO:0000256" key="24">
    <source>
        <dbReference type="ARBA" id="ARBA00023054"/>
    </source>
</evidence>
<dbReference type="GO" id="GO:0039654">
    <property type="term" value="P:fusion of virus membrane with host endosome membrane"/>
    <property type="evidence" value="ECO:0007669"/>
    <property type="project" value="UniProtKB-UniRule"/>
</dbReference>
<dbReference type="SUPFAM" id="SSF56502">
    <property type="entry name" value="gp120 core"/>
    <property type="match status" value="2"/>
</dbReference>
<comment type="domain">
    <text evidence="32">Some of the most genetically diverse regions of the viral genome are present in Env. They are called variable regions 1 through 5 (V1 through V5). Coreceptor usage of gp120 is determined mainly by the primary structure of the third variable region (V3) in the outer domain of gp120. The sequence of V3 determines which coreceptor, CCR5 and/or CXCR4 (corresponding to R5/macrophage, X4/T cell and R5X4/T cell and macrophage tropism), is used to trigger the fusion potential of the Env complex, and hence which cells the virus can infect. Binding to CCR5 involves a region adjacent in addition to V3.</text>
</comment>
<keyword evidence="17 32" id="KW-1161">Viral attachment to host cell</keyword>
<comment type="function">
    <text evidence="32">Envelope glycoprotein gp160: Oligomerizes in the host endoplasmic reticulum into predominantly trimers. In a second time, gp160 transits in the host Golgi, where glycosylation is completed. The precursor is then proteolytically cleaved in the trans-Golgi and thereby activated by cellular furin or furin-like proteases to produce gp120 and gp41.</text>
</comment>
<protein>
    <recommendedName>
        <fullName evidence="32">Envelope glycoprotein gp160</fullName>
    </recommendedName>
    <alternativeName>
        <fullName evidence="32">Env polyprotein</fullName>
    </alternativeName>
    <component>
        <recommendedName>
            <fullName evidence="32">Surface protein gp120</fullName>
            <shortName evidence="32">SU</shortName>
        </recommendedName>
        <alternativeName>
            <fullName evidence="32">Glycoprotein 120</fullName>
            <shortName evidence="32">gp120</shortName>
        </alternativeName>
    </component>
    <component>
        <recommendedName>
            <fullName evidence="32">Transmembrane protein gp41</fullName>
            <shortName evidence="32">TM</shortName>
        </recommendedName>
        <alternativeName>
            <fullName evidence="32">Glycoprotein 41</fullName>
            <shortName evidence="32">gp41</shortName>
        </alternativeName>
    </component>
</protein>
<evidence type="ECO:0000256" key="27">
    <source>
        <dbReference type="ARBA" id="ARBA00023157"/>
    </source>
</evidence>
<comment type="miscellaneous">
    <text evidence="32">Inhibitors targeting HIV-1 viral envelope proteins are used as antiretroviral drugs. Attachment of virions to the cell surface via non-specific interactions and CD4 binding can be blocked by inhibitors that include cyanovirin-N, cyclotriazadisulfonamide analogs, PRO 2000, TNX 355 and PRO 542. In addition, BMS 806 can block CD4-induced conformational changes. Env interactions with the coreceptor molecules can be targeted by CCR5 antagonists including SCH-D, maraviroc (UK 427857) and aplaviroc (GW 873140), and the CXCR4 antagonist AMD 070. Fusion of viral and cellular membranes can be inhibited by peptides such as enfuvirtide and tifuvirtide (T 1249). Resistance to inhibitors associated with mutations in Env are observed. Most of the time, single mutations confer only a modest reduction in drug susceptibility. Combination of several mutations is usually required to develop a high-level drug resistance.</text>
</comment>
<feature type="disulfide bond" evidence="32">
    <location>
        <begin position="53"/>
        <end position="73"/>
    </location>
</feature>
<feature type="transmembrane region" description="Helical" evidence="33">
    <location>
        <begin position="13"/>
        <end position="41"/>
    </location>
</feature>
<evidence type="ECO:0000256" key="28">
    <source>
        <dbReference type="ARBA" id="ARBA00023180"/>
    </source>
</evidence>
<dbReference type="GO" id="GO:0019031">
    <property type="term" value="C:viral envelope"/>
    <property type="evidence" value="ECO:0007669"/>
    <property type="project" value="UniProtKB-KW"/>
</dbReference>
<keyword evidence="24 32" id="KW-0175">Coiled coil</keyword>
<evidence type="ECO:0000256" key="12">
    <source>
        <dbReference type="ARBA" id="ARBA00022595"/>
    </source>
</evidence>
<keyword evidence="16 32" id="KW-0732">Signal</keyword>
<feature type="disulfide bond" evidence="32">
    <location>
        <begin position="218"/>
        <end position="247"/>
    </location>
</feature>
<keyword evidence="30 32" id="KW-0449">Lipoprotein</keyword>
<feature type="region of interest" description="Fusion peptide" evidence="32">
    <location>
        <begin position="500"/>
        <end position="520"/>
    </location>
</feature>
<feature type="domain" description="Retroviral envelope protein GP41-like" evidence="36">
    <location>
        <begin position="518"/>
        <end position="709"/>
    </location>
</feature>
<evidence type="ECO:0000256" key="7">
    <source>
        <dbReference type="ARBA" id="ARBA00022506"/>
    </source>
</evidence>
<proteinExistence type="inferred from homology"/>
<dbReference type="GO" id="GO:0044175">
    <property type="term" value="C:host cell endosome membrane"/>
    <property type="evidence" value="ECO:0007669"/>
    <property type="project" value="UniProtKB-SubCell"/>
</dbReference>
<dbReference type="GO" id="GO:0052031">
    <property type="term" value="P:symbiont-mediated perturbation of host defense response"/>
    <property type="evidence" value="ECO:0007669"/>
    <property type="project" value="UniProtKB-UniRule"/>
</dbReference>
<keyword evidence="22 32" id="KW-1133">Transmembrane helix</keyword>
<dbReference type="InterPro" id="IPR037527">
    <property type="entry name" value="Gp160"/>
</dbReference>
<feature type="transmembrane region" description="Helical" evidence="33">
    <location>
        <begin position="500"/>
        <end position="523"/>
    </location>
</feature>
<evidence type="ECO:0000256" key="34">
    <source>
        <dbReference type="SAM" id="MobiDB-lite"/>
    </source>
</evidence>
<feature type="coiled-coil region" evidence="32">
    <location>
        <begin position="621"/>
        <end position="655"/>
    </location>
</feature>
<dbReference type="GO" id="GO:0020002">
    <property type="term" value="C:host cell plasma membrane"/>
    <property type="evidence" value="ECO:0007669"/>
    <property type="project" value="UniProtKB-SubCell"/>
</dbReference>
<keyword evidence="13 32" id="KW-0165">Cleavage on pair of basic residues</keyword>
<dbReference type="InterPro" id="IPR000777">
    <property type="entry name" value="HIV1_Gp120"/>
</dbReference>
<evidence type="ECO:0000256" key="16">
    <source>
        <dbReference type="ARBA" id="ARBA00022729"/>
    </source>
</evidence>